<dbReference type="GO" id="GO:0051607">
    <property type="term" value="P:defense response to virus"/>
    <property type="evidence" value="ECO:0007669"/>
    <property type="project" value="UniProtKB-KW"/>
</dbReference>
<gene>
    <name evidence="7" type="ORF">ANBU17_17070</name>
</gene>
<comment type="function">
    <text evidence="1">This subunit may be involved in monitoring complementarity of crRNA and target RNA.</text>
</comment>
<keyword evidence="5" id="KW-0051">Antiviral defense</keyword>
<evidence type="ECO:0000256" key="1">
    <source>
        <dbReference type="ARBA" id="ARBA00003640"/>
    </source>
</evidence>
<proteinExistence type="inferred from homology"/>
<evidence type="ECO:0000313" key="8">
    <source>
        <dbReference type="Proteomes" id="UP000613208"/>
    </source>
</evidence>
<dbReference type="InterPro" id="IPR010149">
    <property type="entry name" value="CRISPR-assoc_prot_Csm2_III-A"/>
</dbReference>
<accession>A0A916VD28</accession>
<dbReference type="Proteomes" id="UP000613208">
    <property type="component" value="Unassembled WGS sequence"/>
</dbReference>
<dbReference type="GO" id="GO:0003723">
    <property type="term" value="F:RNA binding"/>
    <property type="evidence" value="ECO:0007669"/>
    <property type="project" value="UniProtKB-KW"/>
</dbReference>
<evidence type="ECO:0000256" key="4">
    <source>
        <dbReference type="ARBA" id="ARBA00022884"/>
    </source>
</evidence>
<dbReference type="NCBIfam" id="TIGR01870">
    <property type="entry name" value="cas_TM1810_Csm2"/>
    <property type="match status" value="1"/>
</dbReference>
<keyword evidence="8" id="KW-1185">Reference proteome</keyword>
<dbReference type="Pfam" id="PF03750">
    <property type="entry name" value="Csm2_III-A"/>
    <property type="match status" value="1"/>
</dbReference>
<comment type="similarity">
    <text evidence="2">Belongs to the CRISPR-associated Csm2 family.</text>
</comment>
<evidence type="ECO:0000256" key="2">
    <source>
        <dbReference type="ARBA" id="ARBA00006896"/>
    </source>
</evidence>
<organism evidence="7 8">
    <name type="scientific">Anaerostipes butyraticus</name>
    <dbReference type="NCBI Taxonomy" id="645466"/>
    <lineage>
        <taxon>Bacteria</taxon>
        <taxon>Bacillati</taxon>
        <taxon>Bacillota</taxon>
        <taxon>Clostridia</taxon>
        <taxon>Lachnospirales</taxon>
        <taxon>Lachnospiraceae</taxon>
        <taxon>Anaerostipes</taxon>
    </lineage>
</organism>
<evidence type="ECO:0000313" key="7">
    <source>
        <dbReference type="EMBL" id="GFO85360.1"/>
    </source>
</evidence>
<keyword evidence="4" id="KW-0694">RNA-binding</keyword>
<sequence>MAKIDKLTYVDQAEKVIKSMREKNRNGGYRISLTTSKIRNILSLVTAIYNQVIHDPNPELSEDICQEIQYLRLRIIYEAGRDDKDKDVMKFVKKAELIENIQSIGKSREQFLLFCRYMEALVAYHRFYGGRDA</sequence>
<evidence type="ECO:0000256" key="6">
    <source>
        <dbReference type="ARBA" id="ARBA00031723"/>
    </source>
</evidence>
<evidence type="ECO:0000256" key="5">
    <source>
        <dbReference type="ARBA" id="ARBA00023118"/>
    </source>
</evidence>
<name>A0A916VD28_9FIRM</name>
<comment type="caution">
    <text evidence="7">The sequence shown here is derived from an EMBL/GenBank/DDBJ whole genome shotgun (WGS) entry which is preliminary data.</text>
</comment>
<protein>
    <recommendedName>
        <fullName evidence="3">CRISPR system Cms protein Csm2</fullName>
    </recommendedName>
    <alternativeName>
        <fullName evidence="6">CRISPR type III A-associated protein Csm2</fullName>
    </alternativeName>
</protein>
<dbReference type="EMBL" id="BLYI01000035">
    <property type="protein sequence ID" value="GFO85360.1"/>
    <property type="molecule type" value="Genomic_DNA"/>
</dbReference>
<reference evidence="7" key="1">
    <citation type="submission" date="2020-06" db="EMBL/GenBank/DDBJ databases">
        <title>Characterization of fructooligosaccharide metabolism and fructooligosaccharide-degrading enzymes in human commensal butyrate producers.</title>
        <authorList>
            <person name="Tanno H."/>
            <person name="Fujii T."/>
            <person name="Hirano K."/>
            <person name="Maeno S."/>
            <person name="Tonozuka T."/>
            <person name="Sakamoto M."/>
            <person name="Ohkuma M."/>
            <person name="Tochio T."/>
            <person name="Endo A."/>
        </authorList>
    </citation>
    <scope>NUCLEOTIDE SEQUENCE</scope>
    <source>
        <strain evidence="7">JCM 17466</strain>
    </source>
</reference>
<dbReference type="AlphaFoldDB" id="A0A916VD28"/>
<evidence type="ECO:0000256" key="3">
    <source>
        <dbReference type="ARBA" id="ARBA00016118"/>
    </source>
</evidence>
<dbReference type="CDD" id="cd09647">
    <property type="entry name" value="Csm2_III-A"/>
    <property type="match status" value="1"/>
</dbReference>
<dbReference type="RefSeq" id="WP_201311064.1">
    <property type="nucleotide sequence ID" value="NZ_BLYI01000035.1"/>
</dbReference>